<feature type="non-terminal residue" evidence="1">
    <location>
        <position position="1"/>
    </location>
</feature>
<proteinExistence type="predicted"/>
<evidence type="ECO:0000313" key="1">
    <source>
        <dbReference type="EMBL" id="SVB35941.1"/>
    </source>
</evidence>
<dbReference type="EMBL" id="UINC01038635">
    <property type="protein sequence ID" value="SVB35941.1"/>
    <property type="molecule type" value="Genomic_DNA"/>
</dbReference>
<reference evidence="1" key="1">
    <citation type="submission" date="2018-05" db="EMBL/GenBank/DDBJ databases">
        <authorList>
            <person name="Lanie J.A."/>
            <person name="Ng W.-L."/>
            <person name="Kazmierczak K.M."/>
            <person name="Andrzejewski T.M."/>
            <person name="Davidsen T.M."/>
            <person name="Wayne K.J."/>
            <person name="Tettelin H."/>
            <person name="Glass J.I."/>
            <person name="Rusch D."/>
            <person name="Podicherti R."/>
            <person name="Tsui H.-C.T."/>
            <person name="Winkler M.E."/>
        </authorList>
    </citation>
    <scope>NUCLEOTIDE SEQUENCE</scope>
</reference>
<dbReference type="AlphaFoldDB" id="A0A382DE36"/>
<protein>
    <submittedName>
        <fullName evidence="1">Uncharacterized protein</fullName>
    </submittedName>
</protein>
<name>A0A382DE36_9ZZZZ</name>
<gene>
    <name evidence="1" type="ORF">METZ01_LOCUS188795</name>
</gene>
<organism evidence="1">
    <name type="scientific">marine metagenome</name>
    <dbReference type="NCBI Taxonomy" id="408172"/>
    <lineage>
        <taxon>unclassified sequences</taxon>
        <taxon>metagenomes</taxon>
        <taxon>ecological metagenomes</taxon>
    </lineage>
</organism>
<accession>A0A382DE36</accession>
<sequence>VSLKTNCLIINSYCQAVEIVKICKKDNIVPILFIKYYLINGLGIDWLYELIKMLQKEFKSEDFKIYVETKKNYGLFIALVEKKINFVNVQANHETMKRLRQIAKLNKVSVNPDFSVVDVAKSKNVRAKLKKLYNKIL</sequence>